<evidence type="ECO:0000313" key="2">
    <source>
        <dbReference type="Proteomes" id="UP000320431"/>
    </source>
</evidence>
<organism evidence="1 2">
    <name type="scientific">Marilutibacter maris</name>
    <dbReference type="NCBI Taxonomy" id="1605891"/>
    <lineage>
        <taxon>Bacteria</taxon>
        <taxon>Pseudomonadati</taxon>
        <taxon>Pseudomonadota</taxon>
        <taxon>Gammaproteobacteria</taxon>
        <taxon>Lysobacterales</taxon>
        <taxon>Lysobacteraceae</taxon>
        <taxon>Marilutibacter</taxon>
    </lineage>
</organism>
<name>A0A508B0V9_9GAMM</name>
<sequence length="86" mass="9353">MRRVLFCLLWFVLLAFVSLTVAGMVVALNTCPETEEFSVGYECGRMASEQFMARYRLPIVLGALLLSVAGTLAGVLPGTRKRAGRG</sequence>
<dbReference type="AlphaFoldDB" id="A0A508B0V9"/>
<evidence type="ECO:0000313" key="1">
    <source>
        <dbReference type="EMBL" id="KAB8195623.1"/>
    </source>
</evidence>
<protein>
    <submittedName>
        <fullName evidence="1">Uncharacterized protein</fullName>
    </submittedName>
</protein>
<dbReference type="RefSeq" id="WP_141481589.1">
    <property type="nucleotide sequence ID" value="NZ_VICD02000069.1"/>
</dbReference>
<accession>A0A508B0V9</accession>
<reference evidence="1 2" key="1">
    <citation type="submission" date="2019-10" db="EMBL/GenBank/DDBJ databases">
        <title>Lysobacter alkalisoli sp. nov., isolated from saline-alkaline soil.</title>
        <authorList>
            <person name="Sun J.-Q."/>
        </authorList>
    </citation>
    <scope>NUCLEOTIDE SEQUENCE [LARGE SCALE GENOMIC DNA]</scope>
    <source>
        <strain evidence="1 2">KCTC 42381</strain>
    </source>
</reference>
<gene>
    <name evidence="1" type="ORF">FKV24_004965</name>
</gene>
<dbReference type="Proteomes" id="UP000320431">
    <property type="component" value="Unassembled WGS sequence"/>
</dbReference>
<comment type="caution">
    <text evidence="1">The sequence shown here is derived from an EMBL/GenBank/DDBJ whole genome shotgun (WGS) entry which is preliminary data.</text>
</comment>
<proteinExistence type="predicted"/>
<dbReference type="EMBL" id="VICD02000069">
    <property type="protein sequence ID" value="KAB8195623.1"/>
    <property type="molecule type" value="Genomic_DNA"/>
</dbReference>